<dbReference type="AlphaFoldDB" id="A0A4R7VVC4"/>
<evidence type="ECO:0000313" key="1">
    <source>
        <dbReference type="EMBL" id="TDV53568.1"/>
    </source>
</evidence>
<gene>
    <name evidence="1" type="ORF">CLV71_10436</name>
</gene>
<organism evidence="1 2">
    <name type="scientific">Actinophytocola oryzae</name>
    <dbReference type="NCBI Taxonomy" id="502181"/>
    <lineage>
        <taxon>Bacteria</taxon>
        <taxon>Bacillati</taxon>
        <taxon>Actinomycetota</taxon>
        <taxon>Actinomycetes</taxon>
        <taxon>Pseudonocardiales</taxon>
        <taxon>Pseudonocardiaceae</taxon>
    </lineage>
</organism>
<keyword evidence="2" id="KW-1185">Reference proteome</keyword>
<evidence type="ECO:0000313" key="2">
    <source>
        <dbReference type="Proteomes" id="UP000294927"/>
    </source>
</evidence>
<proteinExistence type="predicted"/>
<name>A0A4R7VVC4_9PSEU</name>
<sequence>MLSWLRRIAGLGIALAAAGAVVSFVPSIQVGGGSGLAVPRPLPAPLPILVTRDPAYAIAYQRGYEPDSSPRVLVERWVTEAGVVRERVTVDRRLHADRSAGREVDYTRGEWRHGPRVLHGDCVLTPGEVEAGFADGSVTVSGPGEPVAGGETTVLRRHTAPPVDLWVRTNTHRVVRCRAAEPEAITFDVMWLRVTDVSLAQLVAVIPDGFDLVTDRS</sequence>
<reference evidence="1 2" key="1">
    <citation type="submission" date="2019-03" db="EMBL/GenBank/DDBJ databases">
        <title>Genomic Encyclopedia of Archaeal and Bacterial Type Strains, Phase II (KMG-II): from individual species to whole genera.</title>
        <authorList>
            <person name="Goeker M."/>
        </authorList>
    </citation>
    <scope>NUCLEOTIDE SEQUENCE [LARGE SCALE GENOMIC DNA]</scope>
    <source>
        <strain evidence="1 2">DSM 45499</strain>
    </source>
</reference>
<dbReference type="RefSeq" id="WP_133902620.1">
    <property type="nucleotide sequence ID" value="NZ_SOCP01000004.1"/>
</dbReference>
<comment type="caution">
    <text evidence="1">The sequence shown here is derived from an EMBL/GenBank/DDBJ whole genome shotgun (WGS) entry which is preliminary data.</text>
</comment>
<dbReference type="EMBL" id="SOCP01000004">
    <property type="protein sequence ID" value="TDV53568.1"/>
    <property type="molecule type" value="Genomic_DNA"/>
</dbReference>
<accession>A0A4R7VVC4</accession>
<protein>
    <submittedName>
        <fullName evidence="1">Uncharacterized protein</fullName>
    </submittedName>
</protein>
<dbReference type="Proteomes" id="UP000294927">
    <property type="component" value="Unassembled WGS sequence"/>
</dbReference>